<name>X0TTI8_9ZZZZ</name>
<dbReference type="EMBL" id="BARS01014797">
    <property type="protein sequence ID" value="GAF96913.1"/>
    <property type="molecule type" value="Genomic_DNA"/>
</dbReference>
<accession>X0TTI8</accession>
<gene>
    <name evidence="1" type="ORF">S01H1_24600</name>
</gene>
<evidence type="ECO:0000313" key="1">
    <source>
        <dbReference type="EMBL" id="GAF96913.1"/>
    </source>
</evidence>
<organism evidence="1">
    <name type="scientific">marine sediment metagenome</name>
    <dbReference type="NCBI Taxonomy" id="412755"/>
    <lineage>
        <taxon>unclassified sequences</taxon>
        <taxon>metagenomes</taxon>
        <taxon>ecological metagenomes</taxon>
    </lineage>
</organism>
<reference evidence="1" key="1">
    <citation type="journal article" date="2014" name="Front. Microbiol.">
        <title>High frequency of phylogenetically diverse reductive dehalogenase-homologous genes in deep subseafloor sedimentary metagenomes.</title>
        <authorList>
            <person name="Kawai M."/>
            <person name="Futagami T."/>
            <person name="Toyoda A."/>
            <person name="Takaki Y."/>
            <person name="Nishi S."/>
            <person name="Hori S."/>
            <person name="Arai W."/>
            <person name="Tsubouchi T."/>
            <person name="Morono Y."/>
            <person name="Uchiyama I."/>
            <person name="Ito T."/>
            <person name="Fujiyama A."/>
            <person name="Inagaki F."/>
            <person name="Takami H."/>
        </authorList>
    </citation>
    <scope>NUCLEOTIDE SEQUENCE</scope>
    <source>
        <strain evidence="1">Expedition CK06-06</strain>
    </source>
</reference>
<feature type="non-terminal residue" evidence="1">
    <location>
        <position position="1"/>
    </location>
</feature>
<comment type="caution">
    <text evidence="1">The sequence shown here is derived from an EMBL/GenBank/DDBJ whole genome shotgun (WGS) entry which is preliminary data.</text>
</comment>
<dbReference type="AlphaFoldDB" id="X0TTI8"/>
<sequence>LTFFFDPLRTVEAAAPLATAVLPAGSLEEAHEALLGLGVSTELELERARAAE</sequence>
<proteinExistence type="predicted"/>
<protein>
    <submittedName>
        <fullName evidence="1">Uncharacterized protein</fullName>
    </submittedName>
</protein>